<gene>
    <name evidence="1" type="ORF">Zmor_015016</name>
</gene>
<evidence type="ECO:0000313" key="2">
    <source>
        <dbReference type="Proteomes" id="UP001168821"/>
    </source>
</evidence>
<keyword evidence="2" id="KW-1185">Reference proteome</keyword>
<name>A0AA38III0_9CUCU</name>
<organism evidence="1 2">
    <name type="scientific">Zophobas morio</name>
    <dbReference type="NCBI Taxonomy" id="2755281"/>
    <lineage>
        <taxon>Eukaryota</taxon>
        <taxon>Metazoa</taxon>
        <taxon>Ecdysozoa</taxon>
        <taxon>Arthropoda</taxon>
        <taxon>Hexapoda</taxon>
        <taxon>Insecta</taxon>
        <taxon>Pterygota</taxon>
        <taxon>Neoptera</taxon>
        <taxon>Endopterygota</taxon>
        <taxon>Coleoptera</taxon>
        <taxon>Polyphaga</taxon>
        <taxon>Cucujiformia</taxon>
        <taxon>Tenebrionidae</taxon>
        <taxon>Zophobas</taxon>
    </lineage>
</organism>
<accession>A0AA38III0</accession>
<reference evidence="1" key="1">
    <citation type="journal article" date="2023" name="G3 (Bethesda)">
        <title>Whole genome assemblies of Zophobas morio and Tenebrio molitor.</title>
        <authorList>
            <person name="Kaur S."/>
            <person name="Stinson S.A."/>
            <person name="diCenzo G.C."/>
        </authorList>
    </citation>
    <scope>NUCLEOTIDE SEQUENCE</scope>
    <source>
        <strain evidence="1">QUZm001</strain>
    </source>
</reference>
<dbReference type="Proteomes" id="UP001168821">
    <property type="component" value="Unassembled WGS sequence"/>
</dbReference>
<dbReference type="EMBL" id="JALNTZ010000004">
    <property type="protein sequence ID" value="KAJ3655908.1"/>
    <property type="molecule type" value="Genomic_DNA"/>
</dbReference>
<proteinExistence type="predicted"/>
<evidence type="ECO:0000313" key="1">
    <source>
        <dbReference type="EMBL" id="KAJ3655908.1"/>
    </source>
</evidence>
<sequence length="90" mass="10397">MAFSEQHKIFVPTQNNWSNFFYGNINTAKYRDEILSVFLNQLDDEELVYGYFQQDGAHTTGATLENVANAVRRRARLCLQEGGSHFQHLL</sequence>
<comment type="caution">
    <text evidence="1">The sequence shown here is derived from an EMBL/GenBank/DDBJ whole genome shotgun (WGS) entry which is preliminary data.</text>
</comment>
<dbReference type="AlphaFoldDB" id="A0AA38III0"/>
<protein>
    <submittedName>
        <fullName evidence="1">Uncharacterized protein</fullName>
    </submittedName>
</protein>